<evidence type="ECO:0000256" key="11">
    <source>
        <dbReference type="ARBA" id="ARBA00035025"/>
    </source>
</evidence>
<keyword evidence="5" id="KW-0808">Transferase</keyword>
<keyword evidence="9" id="KW-0694">RNA-binding</keyword>
<reference evidence="14 15" key="1">
    <citation type="journal article" date="2019" name="Sci. Rep.">
        <title>Comparative genomics of chytrid fungi reveal insights into the obligate biotrophic and pathogenic lifestyle of Synchytrium endobioticum.</title>
        <authorList>
            <person name="van de Vossenberg B.T.L.H."/>
            <person name="Warris S."/>
            <person name="Nguyen H.D.T."/>
            <person name="van Gent-Pelzer M.P.E."/>
            <person name="Joly D.L."/>
            <person name="van de Geest H.C."/>
            <person name="Bonants P.J.M."/>
            <person name="Smith D.S."/>
            <person name="Levesque C.A."/>
            <person name="van der Lee T.A.J."/>
        </authorList>
    </citation>
    <scope>NUCLEOTIDE SEQUENCE [LARGE SCALE GENOMIC DNA]</scope>
    <source>
        <strain evidence="14 15">CBS 675.73</strain>
    </source>
</reference>
<dbReference type="SUPFAM" id="SSF50998">
    <property type="entry name" value="Quinoprotein alcohol dehydrogenase-like"/>
    <property type="match status" value="1"/>
</dbReference>
<dbReference type="GO" id="GO:0030422">
    <property type="term" value="P:siRNA processing"/>
    <property type="evidence" value="ECO:0007669"/>
    <property type="project" value="TreeGrafter"/>
</dbReference>
<evidence type="ECO:0000256" key="3">
    <source>
        <dbReference type="ARBA" id="ARBA00021330"/>
    </source>
</evidence>
<dbReference type="GO" id="GO:0003723">
    <property type="term" value="F:RNA binding"/>
    <property type="evidence" value="ECO:0007669"/>
    <property type="project" value="UniProtKB-KW"/>
</dbReference>
<keyword evidence="15" id="KW-1185">Reference proteome</keyword>
<feature type="domain" description="Methyltransferase type 11" evidence="13">
    <location>
        <begin position="39"/>
        <end position="125"/>
    </location>
</feature>
<keyword evidence="4" id="KW-0489">Methyltransferase</keyword>
<organism evidence="14 15">
    <name type="scientific">Chytriomyces confervae</name>
    <dbReference type="NCBI Taxonomy" id="246404"/>
    <lineage>
        <taxon>Eukaryota</taxon>
        <taxon>Fungi</taxon>
        <taxon>Fungi incertae sedis</taxon>
        <taxon>Chytridiomycota</taxon>
        <taxon>Chytridiomycota incertae sedis</taxon>
        <taxon>Chytridiomycetes</taxon>
        <taxon>Chytridiales</taxon>
        <taxon>Chytriomycetaceae</taxon>
        <taxon>Chytriomyces</taxon>
    </lineage>
</organism>
<name>A0A507FCE7_9FUNG</name>
<evidence type="ECO:0000256" key="1">
    <source>
        <dbReference type="ARBA" id="ARBA00001946"/>
    </source>
</evidence>
<dbReference type="InterPro" id="IPR015943">
    <property type="entry name" value="WD40/YVTN_repeat-like_dom_sf"/>
</dbReference>
<comment type="catalytic activity">
    <reaction evidence="12">
        <text>small RNA 3'-end nucleotide + S-adenosyl-L-methionine = small RNA 3'-end 2'-O-methylnucleotide + S-adenosyl-L-homocysteine + H(+)</text>
        <dbReference type="Rhea" id="RHEA:37887"/>
        <dbReference type="Rhea" id="RHEA-COMP:10415"/>
        <dbReference type="Rhea" id="RHEA-COMP:10416"/>
        <dbReference type="ChEBI" id="CHEBI:15378"/>
        <dbReference type="ChEBI" id="CHEBI:57856"/>
        <dbReference type="ChEBI" id="CHEBI:59789"/>
        <dbReference type="ChEBI" id="CHEBI:74896"/>
        <dbReference type="ChEBI" id="CHEBI:74898"/>
        <dbReference type="EC" id="2.1.1.386"/>
    </reaction>
</comment>
<dbReference type="GO" id="GO:0090486">
    <property type="term" value="F:small RNA 2'-O-methyltransferase activity"/>
    <property type="evidence" value="ECO:0007669"/>
    <property type="project" value="UniProtKB-EC"/>
</dbReference>
<dbReference type="Gene3D" id="3.40.50.300">
    <property type="entry name" value="P-loop containing nucleotide triphosphate hydrolases"/>
    <property type="match status" value="1"/>
</dbReference>
<gene>
    <name evidence="14" type="ORF">CcCBS67573_g05483</name>
</gene>
<dbReference type="GO" id="GO:0001510">
    <property type="term" value="P:RNA methylation"/>
    <property type="evidence" value="ECO:0007669"/>
    <property type="project" value="InterPro"/>
</dbReference>
<dbReference type="EC" id="2.1.1.386" evidence="11"/>
<comment type="cofactor">
    <cofactor evidence="1">
        <name>Mg(2+)</name>
        <dbReference type="ChEBI" id="CHEBI:18420"/>
    </cofactor>
</comment>
<evidence type="ECO:0000256" key="12">
    <source>
        <dbReference type="ARBA" id="ARBA00048418"/>
    </source>
</evidence>
<dbReference type="SUPFAM" id="SSF82171">
    <property type="entry name" value="DPP6 N-terminal domain-like"/>
    <property type="match status" value="1"/>
</dbReference>
<dbReference type="GO" id="GO:0046872">
    <property type="term" value="F:metal ion binding"/>
    <property type="evidence" value="ECO:0007669"/>
    <property type="project" value="UniProtKB-KW"/>
</dbReference>
<dbReference type="GO" id="GO:0005634">
    <property type="term" value="C:nucleus"/>
    <property type="evidence" value="ECO:0007669"/>
    <property type="project" value="TreeGrafter"/>
</dbReference>
<dbReference type="InterPro" id="IPR011047">
    <property type="entry name" value="Quinoprotein_ADH-like_sf"/>
</dbReference>
<evidence type="ECO:0000256" key="2">
    <source>
        <dbReference type="ARBA" id="ARBA00009026"/>
    </source>
</evidence>
<dbReference type="OrthoDB" id="2325716at2759"/>
<dbReference type="EMBL" id="QEAP01000198">
    <property type="protein sequence ID" value="TPX73250.1"/>
    <property type="molecule type" value="Genomic_DNA"/>
</dbReference>
<protein>
    <recommendedName>
        <fullName evidence="3">Small RNA 2'-O-methyltransferase</fullName>
        <ecNumber evidence="11">2.1.1.386</ecNumber>
    </recommendedName>
</protein>
<evidence type="ECO:0000256" key="6">
    <source>
        <dbReference type="ARBA" id="ARBA00022691"/>
    </source>
</evidence>
<accession>A0A507FCE7</accession>
<evidence type="ECO:0000256" key="4">
    <source>
        <dbReference type="ARBA" id="ARBA00022603"/>
    </source>
</evidence>
<dbReference type="Gene3D" id="2.130.10.10">
    <property type="entry name" value="YVTN repeat-like/Quinoprotein amine dehydrogenase"/>
    <property type="match status" value="2"/>
</dbReference>
<keyword evidence="8" id="KW-0460">Magnesium</keyword>
<keyword evidence="10" id="KW-0943">RNA-mediated gene silencing</keyword>
<evidence type="ECO:0000256" key="8">
    <source>
        <dbReference type="ARBA" id="ARBA00022842"/>
    </source>
</evidence>
<proteinExistence type="inferred from homology"/>
<dbReference type="InterPro" id="IPR026610">
    <property type="entry name" value="Hen1"/>
</dbReference>
<evidence type="ECO:0000256" key="10">
    <source>
        <dbReference type="ARBA" id="ARBA00023158"/>
    </source>
</evidence>
<evidence type="ECO:0000256" key="5">
    <source>
        <dbReference type="ARBA" id="ARBA00022679"/>
    </source>
</evidence>
<dbReference type="SUPFAM" id="SSF53335">
    <property type="entry name" value="S-adenosyl-L-methionine-dependent methyltransferases"/>
    <property type="match status" value="1"/>
</dbReference>
<evidence type="ECO:0000313" key="14">
    <source>
        <dbReference type="EMBL" id="TPX73250.1"/>
    </source>
</evidence>
<keyword evidence="7" id="KW-0479">Metal-binding</keyword>
<keyword evidence="6" id="KW-0949">S-adenosyl-L-methionine</keyword>
<evidence type="ECO:0000256" key="7">
    <source>
        <dbReference type="ARBA" id="ARBA00022723"/>
    </source>
</evidence>
<dbReference type="GO" id="GO:0005737">
    <property type="term" value="C:cytoplasm"/>
    <property type="evidence" value="ECO:0007669"/>
    <property type="project" value="TreeGrafter"/>
</dbReference>
<dbReference type="PANTHER" id="PTHR21404">
    <property type="entry name" value="HEN1"/>
    <property type="match status" value="1"/>
</dbReference>
<dbReference type="InterPro" id="IPR013216">
    <property type="entry name" value="Methyltransf_11"/>
</dbReference>
<dbReference type="Gene3D" id="3.40.50.150">
    <property type="entry name" value="Vaccinia Virus protein VP39"/>
    <property type="match status" value="1"/>
</dbReference>
<evidence type="ECO:0000259" key="13">
    <source>
        <dbReference type="Pfam" id="PF08241"/>
    </source>
</evidence>
<dbReference type="GO" id="GO:0008757">
    <property type="term" value="F:S-adenosylmethionine-dependent methyltransferase activity"/>
    <property type="evidence" value="ECO:0007669"/>
    <property type="project" value="InterPro"/>
</dbReference>
<comment type="caution">
    <text evidence="14">The sequence shown here is derived from an EMBL/GenBank/DDBJ whole genome shotgun (WGS) entry which is preliminary data.</text>
</comment>
<comment type="similarity">
    <text evidence="2">Belongs to the methyltransferase superfamily. HEN1 family.</text>
</comment>
<evidence type="ECO:0000256" key="9">
    <source>
        <dbReference type="ARBA" id="ARBA00022884"/>
    </source>
</evidence>
<dbReference type="Pfam" id="PF08241">
    <property type="entry name" value="Methyltransf_11"/>
    <property type="match status" value="1"/>
</dbReference>
<dbReference type="Proteomes" id="UP000320333">
    <property type="component" value="Unassembled WGS sequence"/>
</dbReference>
<dbReference type="STRING" id="246404.A0A507FCE7"/>
<sequence>MLQSTEDGNEFEPALWRQRRSFILSTLRDIGSSITSLADIGCGHGAVLACLAGATQGIRRIAGVDLDAACLKEAAILCAPRSHDSLLENLTCLELYQGNALEFDQRLSGYDAFICSEVIEHLDSPLLSCFPQTIFGEYQPKYVVITTPNAEFNIHFPQLNYGTPNATLRNSDHRFEWTRSEFQKWCHEISNRYGYSVEFSGVGTLARKLDSGVGFATQAATFMKLMESGSPVAAQQEQRDHPLQLIASIEYPYFQEPAYSFERVAEEIAKLLPEMVYNQLCLQAMSQVTRQMTDLQFDTLLLKAWPKRESYSLEVDALWDILRIRHVCKTRDYLLACLRSNPCFRVFSDGQGKEMETKNLMKIEFWCASVDAGDVDVGDVEMGGAASAEAKRKQSMQNPDILKTSDVRKPRTAKTALKTSETFKKCDRHPPNLYDAEITKRRVFDVLTGSKTSLSHSDAQVYPLPLEQIEMCANLALKCHGRQESISRVSSFLTGPGRKDAGIDTMVVVGPSGSGASILIAKAVVTSTKKLDDANYTIIYRRIRPSSVTALQLVASITVQLNLLKPCNLDEISTAIQDIIAYGTEDAPLIVVLDGLNHLTEDPTDTSMEWLLPSLQSSVNPFSRFLLSTAPFPKSPVDLAICRSFPLAAFVELTPLHVEEANQFLQSQIQEQHKSSLEVPSELQEKLNAAFEFSNSNLISFPGGVTHLYIHCLVSGILIPHLTARHESLPEPIPCSMPEAMEQVLKMVESCHLQMDPPPAKTNPPIIIRPTKIQLETQKQFLIQILALITLADVSEGITSDDMQQILNQLDASSNLQQPPGKQAALPTVSRLLDHVLVTVPGLASHLVKDAKGRWTWSHGLAKMVAEFRYANIRRPSDLFGAIDLDNETKLLAGALADWVQAKRRTTGDAMLKNNTSLTRIDGNESKAAWTQELARYLSLAHRKNELLSHLTDLKFLISMIKDSGSVSGLVCLMHSYRRYALVDREIFLVRERVEELDAILVILEQHRKLFELGIHEKCLDIVLKQILCGMSGSDWGVLEAVVDGFQTRLKRKEAEMGTRVRSKSLVSKKESFVDRGKSAATSRFSMVSLYSRYYLFRPARDMKVDAIGQERYSLIQPGKAGVHHFVTSADGKYAVAIVGGNQIRAYEASPFHEIWATVIFDQITSLAISPSGKTIAVAYRDEIGIYKTVTGTRSLSITALMAPQLETQATDSSTGIGVVVTHLVFANETSLLISTQFGQLYLWKLSHSWGSAEEFKAPDSSAPSQGRTATEKFIVSRDEYTCSWWTSKNGSNATSNGQSHESISAMAKLSIFNLSLETPSNALSHRVHLELPVLTANIHYISQATQIVALETDTIYCIDTKTGDLSWTQTTLSAGITDDWVDLCIFTDSEGLEAIIAVSVDGWAVDVTGGKFVRWRMDLGLKEGEVVTGAKAMNGHLPNQKSGHARNQFAVGQHILFSTSKGGLHAMPIHDWPRNLDNIELNQVLGKIVCVACDAESDQSVAVDADFVIHSPSLQQVRISSDADTIVGASILNQRIVIVSQDNVFSFPPDSVSPDSDDSDFLDRCALMSTPQTYTHSAKIVAFCMIDESLVVLDSKYVLTLITFDEASVPSVKSSIQTEPSATAPVLLSRRYLGNPEIISITGTGQISKHRFNSQDSTNPTSVLCKSAFESSGYCVNVPGVRSPKARCAAISPDGTLLAVGDSLGGLLVVSMDSASADISGIRVRGSYTCAVVGLKWINSSDAISLGQDGVIVVWKVDMQAGSVLSVGVLDTGNFGANCLDMVEVADADSDNGKYRICVGGCDGRMHEYFFDAMIGT</sequence>
<evidence type="ECO:0000313" key="15">
    <source>
        <dbReference type="Proteomes" id="UP000320333"/>
    </source>
</evidence>
<dbReference type="PANTHER" id="PTHR21404:SF3">
    <property type="entry name" value="SMALL RNA 2'-O-METHYLTRANSFERASE"/>
    <property type="match status" value="1"/>
</dbReference>
<dbReference type="InterPro" id="IPR029063">
    <property type="entry name" value="SAM-dependent_MTases_sf"/>
</dbReference>
<dbReference type="InterPro" id="IPR027417">
    <property type="entry name" value="P-loop_NTPase"/>
</dbReference>